<dbReference type="CDD" id="cd01141">
    <property type="entry name" value="TroA_d"/>
    <property type="match status" value="1"/>
</dbReference>
<feature type="domain" description="Fe/B12 periplasmic-binding" evidence="1">
    <location>
        <begin position="98"/>
        <end position="371"/>
    </location>
</feature>
<organism evidence="2 3">
    <name type="scientific">Catalinimonas alkaloidigena</name>
    <dbReference type="NCBI Taxonomy" id="1075417"/>
    <lineage>
        <taxon>Bacteria</taxon>
        <taxon>Pseudomonadati</taxon>
        <taxon>Bacteroidota</taxon>
        <taxon>Cytophagia</taxon>
        <taxon>Cytophagales</taxon>
        <taxon>Catalimonadaceae</taxon>
        <taxon>Catalinimonas</taxon>
    </lineage>
</organism>
<name>A0A1G9J673_9BACT</name>
<dbReference type="STRING" id="1075417.SAMN05421823_105210"/>
<dbReference type="Gene3D" id="3.40.50.1980">
    <property type="entry name" value="Nitrogenase molybdenum iron protein domain"/>
    <property type="match status" value="2"/>
</dbReference>
<gene>
    <name evidence="2" type="ORF">SAMN05421823_105210</name>
</gene>
<dbReference type="PANTHER" id="PTHR30535">
    <property type="entry name" value="VITAMIN B12-BINDING PROTEIN"/>
    <property type="match status" value="1"/>
</dbReference>
<dbReference type="Proteomes" id="UP000198510">
    <property type="component" value="Unassembled WGS sequence"/>
</dbReference>
<evidence type="ECO:0000259" key="1">
    <source>
        <dbReference type="PROSITE" id="PS50983"/>
    </source>
</evidence>
<evidence type="ECO:0000313" key="3">
    <source>
        <dbReference type="Proteomes" id="UP000198510"/>
    </source>
</evidence>
<dbReference type="OrthoDB" id="9812528at2"/>
<evidence type="ECO:0000313" key="2">
    <source>
        <dbReference type="EMBL" id="SDL32772.1"/>
    </source>
</evidence>
<dbReference type="InterPro" id="IPR002491">
    <property type="entry name" value="ABC_transptr_periplasmic_BD"/>
</dbReference>
<reference evidence="2 3" key="1">
    <citation type="submission" date="2016-10" db="EMBL/GenBank/DDBJ databases">
        <authorList>
            <person name="de Groot N.N."/>
        </authorList>
    </citation>
    <scope>NUCLEOTIDE SEQUENCE [LARGE SCALE GENOMIC DNA]</scope>
    <source>
        <strain evidence="2 3">DSM 25186</strain>
    </source>
</reference>
<proteinExistence type="predicted"/>
<sequence length="384" mass="42712">MSTKARIFFLMSFLWVVVTGCWDRSATQPVAEISGDTVLPAALQVKYARGFHFSKQEAYTLLHLHPGEDTLTLVLVPRDQSGSIALVESPRILVPVQKLVALSTTHVALLHALGADSVLSGLMRLQDVYEPTIRKRAAAGKVVEVGVAYEPNQEVILGLSPDVVMVSGGASGENRRLEIVQEAGIAVLPNTEWLEPHPLGRAEWLKVMGALLGQEHKAAQEFERIATAYETQAALVDRVDSRPTVVVNLPYKDTWFVPGGQNYQTQLLHDAGADYPWHDAGQQQSLPLSFEAVYPIALEAEVWLNTGTATTRTAIREQDARYADFRPMQTGRVYNNTRQMDAEGRNPYWERGVIEPHVLLADLIKILHPELLPDHQLQYYQQLP</sequence>
<dbReference type="GO" id="GO:0071281">
    <property type="term" value="P:cellular response to iron ion"/>
    <property type="evidence" value="ECO:0007669"/>
    <property type="project" value="TreeGrafter"/>
</dbReference>
<accession>A0A1G9J673</accession>
<dbReference type="EMBL" id="FNFO01000005">
    <property type="protein sequence ID" value="SDL32772.1"/>
    <property type="molecule type" value="Genomic_DNA"/>
</dbReference>
<dbReference type="Pfam" id="PF01497">
    <property type="entry name" value="Peripla_BP_2"/>
    <property type="match status" value="1"/>
</dbReference>
<dbReference type="InterPro" id="IPR050902">
    <property type="entry name" value="ABC_Transporter_SBP"/>
</dbReference>
<dbReference type="PANTHER" id="PTHR30535:SF34">
    <property type="entry name" value="MOLYBDATE-BINDING PROTEIN MOLA"/>
    <property type="match status" value="1"/>
</dbReference>
<dbReference type="AlphaFoldDB" id="A0A1G9J673"/>
<dbReference type="PROSITE" id="PS51257">
    <property type="entry name" value="PROKAR_LIPOPROTEIN"/>
    <property type="match status" value="1"/>
</dbReference>
<keyword evidence="3" id="KW-1185">Reference proteome</keyword>
<dbReference type="SUPFAM" id="SSF53807">
    <property type="entry name" value="Helical backbone' metal receptor"/>
    <property type="match status" value="1"/>
</dbReference>
<protein>
    <submittedName>
        <fullName evidence="2">Iron complex transport system substrate-binding protein</fullName>
    </submittedName>
</protein>
<dbReference type="PROSITE" id="PS50983">
    <property type="entry name" value="FE_B12_PBP"/>
    <property type="match status" value="1"/>
</dbReference>